<sequence length="181" mass="20954">MSNYSSEIDAIDSTVMPKFWEAVVQFLRQANIPVSFFVDTNYVGAASRREEVDDDYNYSDRSHNNRWHNRAYRAGRYARNAYDCGQNYSRGITPAMENGASAAIATLGTVANHTNPFRPWRWRSLSKRIVCVLEHGYWNFSSWRMGGSIFPGWSDCHSQSPTITPERTNRSQIWSWCCECW</sequence>
<dbReference type="EMBL" id="JAOWRF010000353">
    <property type="protein sequence ID" value="MCV3216683.1"/>
    <property type="molecule type" value="Genomic_DNA"/>
</dbReference>
<dbReference type="Proteomes" id="UP001526143">
    <property type="component" value="Unassembled WGS sequence"/>
</dbReference>
<dbReference type="RefSeq" id="WP_263748342.1">
    <property type="nucleotide sequence ID" value="NZ_JAOWRF010000353.1"/>
</dbReference>
<evidence type="ECO:0000313" key="1">
    <source>
        <dbReference type="EMBL" id="MCV3216683.1"/>
    </source>
</evidence>
<evidence type="ECO:0000313" key="2">
    <source>
        <dbReference type="Proteomes" id="UP001526143"/>
    </source>
</evidence>
<comment type="caution">
    <text evidence="1">The sequence shown here is derived from an EMBL/GenBank/DDBJ whole genome shotgun (WGS) entry which is preliminary data.</text>
</comment>
<keyword evidence="2" id="KW-1185">Reference proteome</keyword>
<reference evidence="1 2" key="1">
    <citation type="submission" date="2022-10" db="EMBL/GenBank/DDBJ databases">
        <title>Identification of biosynthetic pathway for the production of the potent trypsin inhibitor radiosumin.</title>
        <authorList>
            <person name="Fewer D.P."/>
            <person name="Delbaje E."/>
            <person name="Ouyang X."/>
            <person name="Agostino P.D."/>
            <person name="Wahlsten M."/>
            <person name="Jokela J."/>
            <person name="Permi P."/>
            <person name="Haapaniemi E."/>
            <person name="Koistinen H."/>
        </authorList>
    </citation>
    <scope>NUCLEOTIDE SEQUENCE [LARGE SCALE GENOMIC DNA]</scope>
    <source>
        <strain evidence="1 2">NIES-515</strain>
    </source>
</reference>
<gene>
    <name evidence="1" type="ORF">OGM63_24800</name>
</gene>
<protein>
    <submittedName>
        <fullName evidence="1">Uncharacterized protein</fullName>
    </submittedName>
</protein>
<organism evidence="1 2">
    <name type="scientific">Plectonema radiosum NIES-515</name>
    <dbReference type="NCBI Taxonomy" id="2986073"/>
    <lineage>
        <taxon>Bacteria</taxon>
        <taxon>Bacillati</taxon>
        <taxon>Cyanobacteriota</taxon>
        <taxon>Cyanophyceae</taxon>
        <taxon>Oscillatoriophycideae</taxon>
        <taxon>Oscillatoriales</taxon>
        <taxon>Microcoleaceae</taxon>
        <taxon>Plectonema</taxon>
    </lineage>
</organism>
<proteinExistence type="predicted"/>
<accession>A0ABT3B5M2</accession>
<name>A0ABT3B5M2_9CYAN</name>